<organism evidence="2 3">
    <name type="scientific">Gibberella subglutinans</name>
    <name type="common">Fusarium subglutinans</name>
    <dbReference type="NCBI Taxonomy" id="42677"/>
    <lineage>
        <taxon>Eukaryota</taxon>
        <taxon>Fungi</taxon>
        <taxon>Dikarya</taxon>
        <taxon>Ascomycota</taxon>
        <taxon>Pezizomycotina</taxon>
        <taxon>Sordariomycetes</taxon>
        <taxon>Hypocreomycetidae</taxon>
        <taxon>Hypocreales</taxon>
        <taxon>Nectriaceae</taxon>
        <taxon>Fusarium</taxon>
        <taxon>Fusarium fujikuroi species complex</taxon>
    </lineage>
</organism>
<protein>
    <recommendedName>
        <fullName evidence="1">DUF7918 domain-containing protein</fullName>
    </recommendedName>
</protein>
<evidence type="ECO:0000259" key="1">
    <source>
        <dbReference type="Pfam" id="PF25534"/>
    </source>
</evidence>
<dbReference type="RefSeq" id="XP_036534070.1">
    <property type="nucleotide sequence ID" value="XM_036675037.1"/>
</dbReference>
<name>A0A8H5P7Q2_GIBSU</name>
<dbReference type="EMBL" id="JAAOAV010000182">
    <property type="protein sequence ID" value="KAF5591532.1"/>
    <property type="molecule type" value="Genomic_DNA"/>
</dbReference>
<feature type="domain" description="DUF7918" evidence="1">
    <location>
        <begin position="9"/>
        <end position="235"/>
    </location>
</feature>
<dbReference type="OrthoDB" id="3364132at2759"/>
<dbReference type="GeneID" id="59309755"/>
<accession>A0A8H5P7Q2</accession>
<dbReference type="Pfam" id="PF25534">
    <property type="entry name" value="DUF7918"/>
    <property type="match status" value="1"/>
</dbReference>
<evidence type="ECO:0000313" key="3">
    <source>
        <dbReference type="Proteomes" id="UP000547976"/>
    </source>
</evidence>
<dbReference type="Proteomes" id="UP000547976">
    <property type="component" value="Unassembled WGS sequence"/>
</dbReference>
<comment type="caution">
    <text evidence="2">The sequence shown here is derived from an EMBL/GenBank/DDBJ whole genome shotgun (WGS) entry which is preliminary data.</text>
</comment>
<gene>
    <name evidence="2" type="ORF">FSUBG_10458</name>
</gene>
<dbReference type="AlphaFoldDB" id="A0A8H5P7Q2"/>
<sequence length="271" mass="30117">MAVLPFIPGINISVLVDGEPATEHIPVPEDFPPLIDATGHQDIAHNRCFIRSLDNTSHAIRFRISSDFTFPRGKTTLIISTYIDGEPFDNRVVQKKALVSTTRGNKEYVGFITYCHRGYADGSSESYEAFFRDIRNPAYQADDGSGISDAESIKALGSIQVSIKVARDCGPGMMGNDEFNDDKRNASLAIDSDALQEHGSGQIHGTTYTRTAETLDMDYLAVDREAHIGNFFFYYQAPPAEGAWFNLQKKFQDDNADKMVHLRSNPNQAPR</sequence>
<keyword evidence="3" id="KW-1185">Reference proteome</keyword>
<dbReference type="InterPro" id="IPR057678">
    <property type="entry name" value="DUF7918"/>
</dbReference>
<reference evidence="2 3" key="1">
    <citation type="submission" date="2020-05" db="EMBL/GenBank/DDBJ databases">
        <title>Identification and distribution of gene clusters putatively required for synthesis of sphingolipid metabolism inhibitors in phylogenetically diverse species of the filamentous fungus Fusarium.</title>
        <authorList>
            <person name="Kim H.-S."/>
            <person name="Busman M."/>
            <person name="Brown D.W."/>
            <person name="Divon H."/>
            <person name="Uhlig S."/>
            <person name="Proctor R.H."/>
        </authorList>
    </citation>
    <scope>NUCLEOTIDE SEQUENCE [LARGE SCALE GENOMIC DNA]</scope>
    <source>
        <strain evidence="2 3">NRRL 66333</strain>
    </source>
</reference>
<evidence type="ECO:0000313" key="2">
    <source>
        <dbReference type="EMBL" id="KAF5591532.1"/>
    </source>
</evidence>
<proteinExistence type="predicted"/>